<name>K1RIH0_9ZZZZ</name>
<protein>
    <submittedName>
        <fullName evidence="1">DNA (Cytosine-5-)-methyltransferase</fullName>
    </submittedName>
</protein>
<dbReference type="GO" id="GO:0008168">
    <property type="term" value="F:methyltransferase activity"/>
    <property type="evidence" value="ECO:0007669"/>
    <property type="project" value="UniProtKB-KW"/>
</dbReference>
<feature type="non-terminal residue" evidence="1">
    <location>
        <position position="170"/>
    </location>
</feature>
<dbReference type="GO" id="GO:0003676">
    <property type="term" value="F:nucleic acid binding"/>
    <property type="evidence" value="ECO:0007669"/>
    <property type="project" value="InterPro"/>
</dbReference>
<dbReference type="InterPro" id="IPR029063">
    <property type="entry name" value="SAM-dependent_MTases_sf"/>
</dbReference>
<dbReference type="PROSITE" id="PS00092">
    <property type="entry name" value="N6_MTASE"/>
    <property type="match status" value="1"/>
</dbReference>
<organism evidence="1">
    <name type="scientific">human gut metagenome</name>
    <dbReference type="NCBI Taxonomy" id="408170"/>
    <lineage>
        <taxon>unclassified sequences</taxon>
        <taxon>metagenomes</taxon>
        <taxon>organismal metagenomes</taxon>
    </lineage>
</organism>
<keyword evidence="1" id="KW-0808">Transferase</keyword>
<dbReference type="Gene3D" id="3.40.50.150">
    <property type="entry name" value="Vaccinia Virus protein VP39"/>
    <property type="match status" value="1"/>
</dbReference>
<comment type="caution">
    <text evidence="1">The sequence shown here is derived from an EMBL/GenBank/DDBJ whole genome shotgun (WGS) entry which is preliminary data.</text>
</comment>
<proteinExistence type="predicted"/>
<sequence length="170" mass="19770">MDYLIEQGIKVDAIITDPPYAVTSYSWDQIIPFDQMWDKLSKLIKDDGAIVLFGNEPFSSSLRMSNPKFYRYDWKWIKTQVTGFQNAKYQPLRCYEDIMIFSKCGAVASAKPPMRYFPQGIIPVNLKVTTKPINYLGDKKSDEKVSYTQEEANFPRNVIQFARETDLYHP</sequence>
<accession>K1RIH0</accession>
<dbReference type="SUPFAM" id="SSF53335">
    <property type="entry name" value="S-adenosyl-L-methionine-dependent methyltransferases"/>
    <property type="match status" value="1"/>
</dbReference>
<dbReference type="InterPro" id="IPR002052">
    <property type="entry name" value="DNA_methylase_N6_adenine_CS"/>
</dbReference>
<dbReference type="GO" id="GO:0032259">
    <property type="term" value="P:methylation"/>
    <property type="evidence" value="ECO:0007669"/>
    <property type="project" value="UniProtKB-KW"/>
</dbReference>
<dbReference type="AlphaFoldDB" id="K1RIH0"/>
<keyword evidence="1" id="KW-0489">Methyltransferase</keyword>
<evidence type="ECO:0000313" key="1">
    <source>
        <dbReference type="EMBL" id="EKC45263.1"/>
    </source>
</evidence>
<reference evidence="1" key="1">
    <citation type="journal article" date="2013" name="Environ. Microbiol.">
        <title>Microbiota from the distal guts of lean and obese adolescents exhibit partial functional redundancy besides clear differences in community structure.</title>
        <authorList>
            <person name="Ferrer M."/>
            <person name="Ruiz A."/>
            <person name="Lanza F."/>
            <person name="Haange S.B."/>
            <person name="Oberbach A."/>
            <person name="Till H."/>
            <person name="Bargiela R."/>
            <person name="Campoy C."/>
            <person name="Segura M.T."/>
            <person name="Richter M."/>
            <person name="von Bergen M."/>
            <person name="Seifert J."/>
            <person name="Suarez A."/>
        </authorList>
    </citation>
    <scope>NUCLEOTIDE SEQUENCE</scope>
</reference>
<dbReference type="EMBL" id="AJWZ01011441">
    <property type="protein sequence ID" value="EKC45263.1"/>
    <property type="molecule type" value="Genomic_DNA"/>
</dbReference>
<gene>
    <name evidence="1" type="ORF">OBE_16985</name>
</gene>